<organism evidence="2 3">
    <name type="scientific">Cordyceps javanica</name>
    <dbReference type="NCBI Taxonomy" id="43265"/>
    <lineage>
        <taxon>Eukaryota</taxon>
        <taxon>Fungi</taxon>
        <taxon>Dikarya</taxon>
        <taxon>Ascomycota</taxon>
        <taxon>Pezizomycotina</taxon>
        <taxon>Sordariomycetes</taxon>
        <taxon>Hypocreomycetidae</taxon>
        <taxon>Hypocreales</taxon>
        <taxon>Cordycipitaceae</taxon>
        <taxon>Cordyceps</taxon>
    </lineage>
</organism>
<evidence type="ECO:0000256" key="1">
    <source>
        <dbReference type="SAM" id="SignalP"/>
    </source>
</evidence>
<dbReference type="STRING" id="43265.A0A545VS09"/>
<dbReference type="EMBL" id="SPUK01000011">
    <property type="protein sequence ID" value="TQV93725.1"/>
    <property type="molecule type" value="Genomic_DNA"/>
</dbReference>
<dbReference type="AlphaFoldDB" id="A0A545VS09"/>
<reference evidence="2 3" key="1">
    <citation type="journal article" date="2019" name="Appl. Microbiol. Biotechnol.">
        <title>Genome sequence of Isaria javanica and comparative genome analysis insights into family S53 peptidase evolution in fungal entomopathogens.</title>
        <authorList>
            <person name="Lin R."/>
            <person name="Zhang X."/>
            <person name="Xin B."/>
            <person name="Zou M."/>
            <person name="Gao Y."/>
            <person name="Qin F."/>
            <person name="Hu Q."/>
            <person name="Xie B."/>
            <person name="Cheng X."/>
        </authorList>
    </citation>
    <scope>NUCLEOTIDE SEQUENCE [LARGE SCALE GENOMIC DNA]</scope>
    <source>
        <strain evidence="2 3">IJ1G</strain>
    </source>
</reference>
<evidence type="ECO:0000313" key="3">
    <source>
        <dbReference type="Proteomes" id="UP000315783"/>
    </source>
</evidence>
<keyword evidence="3" id="KW-1185">Reference proteome</keyword>
<sequence length="242" mass="25429">MKVSTLLLAAQAPSACLAGIGHTWSFSSSPAGGMKDVTFGFDVSGAAHRRGYYFANQFNFQNVKEVSYTGVQPQTDAAGGRASIRGVFSSFQRGATSTHPNCSDGADGGDGVSCGVTIDVSDFSGRFDCVVENIGGTRWRGTLKNDAQGISVVIGEFSQPAGAGGVTKGQMGFLEYFLANGNPNFKCHDQFKTKVSYYFPTSRTPGAGTGTIPKPYEYGSCVGDQGFSTSSGPNYWTINTGF</sequence>
<feature type="chain" id="PRO_5022209487" evidence="1">
    <location>
        <begin position="19"/>
        <end position="242"/>
    </location>
</feature>
<accession>A0A545VS09</accession>
<gene>
    <name evidence="2" type="ORF">IF1G_07457</name>
</gene>
<dbReference type="OrthoDB" id="5576763at2759"/>
<feature type="signal peptide" evidence="1">
    <location>
        <begin position="1"/>
        <end position="18"/>
    </location>
</feature>
<name>A0A545VS09_9HYPO</name>
<comment type="caution">
    <text evidence="2">The sequence shown here is derived from an EMBL/GenBank/DDBJ whole genome shotgun (WGS) entry which is preliminary data.</text>
</comment>
<protein>
    <submittedName>
        <fullName evidence="2">Uncharacterized protein</fullName>
    </submittedName>
</protein>
<keyword evidence="1" id="KW-0732">Signal</keyword>
<proteinExistence type="predicted"/>
<evidence type="ECO:0000313" key="2">
    <source>
        <dbReference type="EMBL" id="TQV93725.1"/>
    </source>
</evidence>
<dbReference type="Proteomes" id="UP000315783">
    <property type="component" value="Unassembled WGS sequence"/>
</dbReference>